<dbReference type="OrthoDB" id="5291101at2"/>
<dbReference type="PANTHER" id="PTHR43685:SF5">
    <property type="entry name" value="GLYCOSYLTRANSFERASE EPSE-RELATED"/>
    <property type="match status" value="1"/>
</dbReference>
<dbReference type="InterPro" id="IPR029044">
    <property type="entry name" value="Nucleotide-diphossugar_trans"/>
</dbReference>
<dbReference type="SUPFAM" id="SSF53448">
    <property type="entry name" value="Nucleotide-diphospho-sugar transferases"/>
    <property type="match status" value="1"/>
</dbReference>
<keyword evidence="6" id="KW-1185">Reference proteome</keyword>
<evidence type="ECO:0000256" key="1">
    <source>
        <dbReference type="ARBA" id="ARBA00006739"/>
    </source>
</evidence>
<dbReference type="PANTHER" id="PTHR43685">
    <property type="entry name" value="GLYCOSYLTRANSFERASE"/>
    <property type="match status" value="1"/>
</dbReference>
<sequence length="825" mass="92816">MPLAPAPEAIERIFGMKQFDAVWYRKTFPDVDATQMDPADHFRKYGSIMGRAPNAGFHEDPNMLRALLKPMPKKGGELVSAYEIARHGDHDLAISYARLHLPSERAYTIEGLLANRALSRGRRKQWLGHLNNYLGHFEVAPIAMKPGEQLIDQFATDPLPPAIGGPLVSVIMPAWNAETTIFAAAKSILEQTWRNLELLIVDDASTDSTWRVIQQLAAQDSRVKVFQNAINVGPYMSKNVAVSQAAGEWITGHDADDWAHPERIARQITFSILKDRPATLSGMARISRTGEFVRLNQIGDFVNDGICRAAFISLMVQRQYFKDVLGFWDNVRMAGDSELIHRILKVERRGVPQLRAMTMLCFDTPNGLAKKAKVATNDNSEALSPRKIYKKNFTKFHSSLSKNNSAVLDLSCRRFPAPAEMVNDQQKINLLVESYKKRGISLKETISVDVAIITELRFPGGNASSTLDEVQFLSGLGLKVRLIQCPIDSSRGRTLSERYALWNDLITNWSDVESLDAKVVICRHPRVALSRAFKHIVEKISCDHCYIIKNNSHLRSTGEPVYDIDALVQMSKQLKFRNVIFCPISPVMRTELEKYKANSKQDFRIAESDWNPTFALEMYEHSPRAAMIAPFRIGRHGRDGPEKWHEDADTLRKIFPSDPDFKIDILGGAFNAEFILGKLPENWTVRPFGSATPLDYLATLDAFVYFPNTGLVEGFGRTVVEAMLAGIPVILPRSFEGTFGDLPLYCLPADVENIVRRLSASGDTPRMRYLTEVQEIATARFSSAVIRRRMTGTPLDFLSNPNEKNLKFSLSHDSASYRQEMQLIL</sequence>
<dbReference type="CDD" id="cd00761">
    <property type="entry name" value="Glyco_tranf_GTA_type"/>
    <property type="match status" value="1"/>
</dbReference>
<dbReference type="SUPFAM" id="SSF53756">
    <property type="entry name" value="UDP-Glycosyltransferase/glycogen phosphorylase"/>
    <property type="match status" value="1"/>
</dbReference>
<dbReference type="Proteomes" id="UP000309747">
    <property type="component" value="Unassembled WGS sequence"/>
</dbReference>
<comment type="similarity">
    <text evidence="1">Belongs to the glycosyltransferase 2 family.</text>
</comment>
<dbReference type="GO" id="GO:0016757">
    <property type="term" value="F:glycosyltransferase activity"/>
    <property type="evidence" value="ECO:0007669"/>
    <property type="project" value="UniProtKB-KW"/>
</dbReference>
<comment type="caution">
    <text evidence="5">The sequence shown here is derived from an EMBL/GenBank/DDBJ whole genome shotgun (WGS) entry which is preliminary data.</text>
</comment>
<gene>
    <name evidence="5" type="ORF">FA743_18190</name>
</gene>
<accession>A0A4U0R4D1</accession>
<dbReference type="Pfam" id="PF00535">
    <property type="entry name" value="Glycos_transf_2"/>
    <property type="match status" value="1"/>
</dbReference>
<evidence type="ECO:0000256" key="3">
    <source>
        <dbReference type="ARBA" id="ARBA00022679"/>
    </source>
</evidence>
<dbReference type="Gene3D" id="3.40.50.2000">
    <property type="entry name" value="Glycogen Phosphorylase B"/>
    <property type="match status" value="1"/>
</dbReference>
<evidence type="ECO:0000313" key="5">
    <source>
        <dbReference type="EMBL" id="TJZ89607.1"/>
    </source>
</evidence>
<dbReference type="InterPro" id="IPR050834">
    <property type="entry name" value="Glycosyltransf_2"/>
</dbReference>
<protein>
    <submittedName>
        <fullName evidence="5">Glycosyltransferase</fullName>
    </submittedName>
</protein>
<organism evidence="5 6">
    <name type="scientific">Paracoccus gahaiensis</name>
    <dbReference type="NCBI Taxonomy" id="1706839"/>
    <lineage>
        <taxon>Bacteria</taxon>
        <taxon>Pseudomonadati</taxon>
        <taxon>Pseudomonadota</taxon>
        <taxon>Alphaproteobacteria</taxon>
        <taxon>Rhodobacterales</taxon>
        <taxon>Paracoccaceae</taxon>
        <taxon>Paracoccus</taxon>
    </lineage>
</organism>
<dbReference type="EMBL" id="SUNI01000029">
    <property type="protein sequence ID" value="TJZ89607.1"/>
    <property type="molecule type" value="Genomic_DNA"/>
</dbReference>
<proteinExistence type="inferred from homology"/>
<dbReference type="Gene3D" id="3.90.550.10">
    <property type="entry name" value="Spore Coat Polysaccharide Biosynthesis Protein SpsA, Chain A"/>
    <property type="match status" value="1"/>
</dbReference>
<evidence type="ECO:0000313" key="6">
    <source>
        <dbReference type="Proteomes" id="UP000309747"/>
    </source>
</evidence>
<evidence type="ECO:0000259" key="4">
    <source>
        <dbReference type="Pfam" id="PF00535"/>
    </source>
</evidence>
<dbReference type="InterPro" id="IPR001173">
    <property type="entry name" value="Glyco_trans_2-like"/>
</dbReference>
<feature type="domain" description="Glycosyltransferase 2-like" evidence="4">
    <location>
        <begin position="169"/>
        <end position="270"/>
    </location>
</feature>
<dbReference type="AlphaFoldDB" id="A0A4U0R4D1"/>
<reference evidence="5 6" key="1">
    <citation type="submission" date="2019-04" db="EMBL/GenBank/DDBJ databases">
        <authorList>
            <person name="Li J."/>
        </authorList>
    </citation>
    <scope>NUCLEOTIDE SEQUENCE [LARGE SCALE GENOMIC DNA]</scope>
    <source>
        <strain evidence="5 6">KCTC 42687</strain>
    </source>
</reference>
<keyword evidence="3 5" id="KW-0808">Transferase</keyword>
<keyword evidence="2" id="KW-0328">Glycosyltransferase</keyword>
<evidence type="ECO:0000256" key="2">
    <source>
        <dbReference type="ARBA" id="ARBA00022676"/>
    </source>
</evidence>
<name>A0A4U0R4D1_9RHOB</name>